<dbReference type="AlphaFoldDB" id="A0A4R5DA59"/>
<evidence type="ECO:0000313" key="5">
    <source>
        <dbReference type="Proteomes" id="UP000294850"/>
    </source>
</evidence>
<gene>
    <name evidence="4" type="ORF">E0F88_27780</name>
</gene>
<evidence type="ECO:0000256" key="2">
    <source>
        <dbReference type="PROSITE-ProRule" id="PRU00169"/>
    </source>
</evidence>
<dbReference type="EMBL" id="SMFL01000015">
    <property type="protein sequence ID" value="TDE10486.1"/>
    <property type="molecule type" value="Genomic_DNA"/>
</dbReference>
<name>A0A4R5DA59_9BACT</name>
<dbReference type="InterPro" id="IPR001789">
    <property type="entry name" value="Sig_transdc_resp-reg_receiver"/>
</dbReference>
<dbReference type="Pfam" id="PF00072">
    <property type="entry name" value="Response_reg"/>
    <property type="match status" value="1"/>
</dbReference>
<reference evidence="4 5" key="1">
    <citation type="submission" date="2019-03" db="EMBL/GenBank/DDBJ databases">
        <title>Dyadobacter AR-3-6 sp. nov., isolated from arctic soil.</title>
        <authorList>
            <person name="Chaudhary D.K."/>
        </authorList>
    </citation>
    <scope>NUCLEOTIDE SEQUENCE [LARGE SCALE GENOMIC DNA]</scope>
    <source>
        <strain evidence="4 5">AR-3-6</strain>
    </source>
</reference>
<dbReference type="Gene3D" id="3.40.50.2300">
    <property type="match status" value="1"/>
</dbReference>
<organism evidence="4 5">
    <name type="scientific">Dyadobacter psychrotolerans</name>
    <dbReference type="NCBI Taxonomy" id="2541721"/>
    <lineage>
        <taxon>Bacteria</taxon>
        <taxon>Pseudomonadati</taxon>
        <taxon>Bacteroidota</taxon>
        <taxon>Cytophagia</taxon>
        <taxon>Cytophagales</taxon>
        <taxon>Spirosomataceae</taxon>
        <taxon>Dyadobacter</taxon>
    </lineage>
</organism>
<dbReference type="SUPFAM" id="SSF52172">
    <property type="entry name" value="CheY-like"/>
    <property type="match status" value="1"/>
</dbReference>
<proteinExistence type="predicted"/>
<accession>A0A4R5DA59</accession>
<sequence>MWCNFPLVMRDSFKLLVIDDDQDDHEIFRGALDIAFPKAFCEFALDRADAIKTLSNNKNVAPDYIFMDWNMPKMDAEEFMRQLRLLPDMQGVGVFVLSGSAPYVELEHLHALGVKKVLMKQASIALLSHELINAIGSGAN</sequence>
<dbReference type="CDD" id="cd00156">
    <property type="entry name" value="REC"/>
    <property type="match status" value="1"/>
</dbReference>
<keyword evidence="1 2" id="KW-0597">Phosphoprotein</keyword>
<dbReference type="PANTHER" id="PTHR44591">
    <property type="entry name" value="STRESS RESPONSE REGULATOR PROTEIN 1"/>
    <property type="match status" value="1"/>
</dbReference>
<dbReference type="InterPro" id="IPR011006">
    <property type="entry name" value="CheY-like_superfamily"/>
</dbReference>
<evidence type="ECO:0000313" key="4">
    <source>
        <dbReference type="EMBL" id="TDE10486.1"/>
    </source>
</evidence>
<dbReference type="InterPro" id="IPR050595">
    <property type="entry name" value="Bact_response_regulator"/>
</dbReference>
<feature type="modified residue" description="4-aspartylphosphate" evidence="2">
    <location>
        <position position="68"/>
    </location>
</feature>
<feature type="domain" description="Response regulatory" evidence="3">
    <location>
        <begin position="14"/>
        <end position="135"/>
    </location>
</feature>
<dbReference type="PROSITE" id="PS50110">
    <property type="entry name" value="RESPONSE_REGULATORY"/>
    <property type="match status" value="1"/>
</dbReference>
<dbReference type="GO" id="GO:0000160">
    <property type="term" value="P:phosphorelay signal transduction system"/>
    <property type="evidence" value="ECO:0007669"/>
    <property type="project" value="InterPro"/>
</dbReference>
<protein>
    <submittedName>
        <fullName evidence="4">Response regulator</fullName>
    </submittedName>
</protein>
<comment type="caution">
    <text evidence="4">The sequence shown here is derived from an EMBL/GenBank/DDBJ whole genome shotgun (WGS) entry which is preliminary data.</text>
</comment>
<dbReference type="SMART" id="SM00448">
    <property type="entry name" value="REC"/>
    <property type="match status" value="1"/>
</dbReference>
<dbReference type="Proteomes" id="UP000294850">
    <property type="component" value="Unassembled WGS sequence"/>
</dbReference>
<dbReference type="PANTHER" id="PTHR44591:SF3">
    <property type="entry name" value="RESPONSE REGULATORY DOMAIN-CONTAINING PROTEIN"/>
    <property type="match status" value="1"/>
</dbReference>
<evidence type="ECO:0000256" key="1">
    <source>
        <dbReference type="ARBA" id="ARBA00022553"/>
    </source>
</evidence>
<evidence type="ECO:0000259" key="3">
    <source>
        <dbReference type="PROSITE" id="PS50110"/>
    </source>
</evidence>
<keyword evidence="5" id="KW-1185">Reference proteome</keyword>
<dbReference type="OrthoDB" id="7631574at2"/>